<reference evidence="4 5" key="1">
    <citation type="submission" date="2017-12" db="EMBL/GenBank/DDBJ databases">
        <title>Genomes of bacteria within cyanobacterial aggregates.</title>
        <authorList>
            <person name="Cai H."/>
        </authorList>
    </citation>
    <scope>NUCLEOTIDE SEQUENCE [LARGE SCALE GENOMIC DNA]</scope>
    <source>
        <strain evidence="4 5">TH16</strain>
    </source>
</reference>
<dbReference type="PANTHER" id="PTHR24123">
    <property type="entry name" value="ANKYRIN REPEAT-CONTAINING"/>
    <property type="match status" value="1"/>
</dbReference>
<evidence type="ECO:0000256" key="1">
    <source>
        <dbReference type="ARBA" id="ARBA00022737"/>
    </source>
</evidence>
<keyword evidence="1" id="KW-0677">Repeat</keyword>
<feature type="repeat" description="ANK" evidence="3">
    <location>
        <begin position="418"/>
        <end position="450"/>
    </location>
</feature>
<dbReference type="Pfam" id="PF12796">
    <property type="entry name" value="Ank_2"/>
    <property type="match status" value="1"/>
</dbReference>
<dbReference type="AlphaFoldDB" id="A0A2K9N7U7"/>
<proteinExistence type="predicted"/>
<dbReference type="PROSITE" id="PS50297">
    <property type="entry name" value="ANK_REP_REGION"/>
    <property type="match status" value="2"/>
</dbReference>
<name>A0A2K9N7U7_9PROT</name>
<gene>
    <name evidence="4" type="ORF">C0V82_02370</name>
</gene>
<dbReference type="KEGG" id="ncb:C0V82_02370"/>
<protein>
    <submittedName>
        <fullName evidence="4">Uncharacterized protein</fullName>
    </submittedName>
</protein>
<dbReference type="InterPro" id="IPR051165">
    <property type="entry name" value="Multifunctional_ANK_Repeat"/>
</dbReference>
<evidence type="ECO:0000256" key="2">
    <source>
        <dbReference type="ARBA" id="ARBA00023043"/>
    </source>
</evidence>
<evidence type="ECO:0000313" key="5">
    <source>
        <dbReference type="Proteomes" id="UP000234752"/>
    </source>
</evidence>
<dbReference type="InterPro" id="IPR036770">
    <property type="entry name" value="Ankyrin_rpt-contain_sf"/>
</dbReference>
<keyword evidence="5" id="KW-1185">Reference proteome</keyword>
<dbReference type="EMBL" id="CP025611">
    <property type="protein sequence ID" value="AUN29221.1"/>
    <property type="molecule type" value="Genomic_DNA"/>
</dbReference>
<sequence length="615" mass="66781">MLWTVRAGAPPVRGKEASFHPCESGSRCRSASSRPFQRTRAPWEGRTMSRTLTPATSLDILRREAKRWLKAIRAGDDTARARLTAITPQAPSDPGLRDVQFALAREYGLPGWADLKQAVADLTFTRQSQASLVDTILRAAWDGGDRAAAARILARWPDVGAGDFLMDLLRGRLDAVARRLTADPGLVIRKAGPLNWEPLLYLAYARLPAGAGVEMARLLLDHGADPDARFDDGWGNAFTVLTGLIGQGEGDRPPHPDARTLAALLMERGADPFDAQALYNTSICRDEVDWLDVIWSACAARGLTGAWLERLEKPRIGGRFPLPVIDYLLGNAVAYNHMHRAAWLLDHGADAAGIHAYSGRPLVVEALIYGHRAMADLLRRHGAPEPDLSPAMAFQSAAMALDREQARTLALAHPGVLHDPAPLHNAAQQGRLGVVELLLDLGMPVDLGDRQEQRALQYAVMGGKLEMVRLLVARGADIDRPTATDYGGGAMGFAAHFRRHDIAAFLAPLSREVSELVYLGMVDRLADLFTAEPDLVNARHPKFGILPLFALPDGEEEAARMATFLLTHGADPSTVNQDGISAEQAARDRGLIDAADLIREAAEAINPPRNPAPRR</sequence>
<feature type="repeat" description="ANK" evidence="3">
    <location>
        <begin position="451"/>
        <end position="483"/>
    </location>
</feature>
<organism evidence="4 5">
    <name type="scientific">Niveispirillum cyanobacteriorum</name>
    <dbReference type="NCBI Taxonomy" id="1612173"/>
    <lineage>
        <taxon>Bacteria</taxon>
        <taxon>Pseudomonadati</taxon>
        <taxon>Pseudomonadota</taxon>
        <taxon>Alphaproteobacteria</taxon>
        <taxon>Rhodospirillales</taxon>
        <taxon>Azospirillaceae</taxon>
        <taxon>Niveispirillum</taxon>
    </lineage>
</organism>
<dbReference type="Proteomes" id="UP000234752">
    <property type="component" value="Chromosome eg_1"/>
</dbReference>
<evidence type="ECO:0000313" key="4">
    <source>
        <dbReference type="EMBL" id="AUN29221.1"/>
    </source>
</evidence>
<dbReference type="SMART" id="SM00248">
    <property type="entry name" value="ANK"/>
    <property type="match status" value="4"/>
</dbReference>
<accession>A0A2K9N7U7</accession>
<keyword evidence="2 3" id="KW-0040">ANK repeat</keyword>
<dbReference type="InterPro" id="IPR002110">
    <property type="entry name" value="Ankyrin_rpt"/>
</dbReference>
<dbReference type="Gene3D" id="1.25.40.20">
    <property type="entry name" value="Ankyrin repeat-containing domain"/>
    <property type="match status" value="2"/>
</dbReference>
<evidence type="ECO:0000256" key="3">
    <source>
        <dbReference type="PROSITE-ProRule" id="PRU00023"/>
    </source>
</evidence>
<dbReference type="PROSITE" id="PS50088">
    <property type="entry name" value="ANK_REPEAT"/>
    <property type="match status" value="2"/>
</dbReference>
<dbReference type="PANTHER" id="PTHR24123:SF33">
    <property type="entry name" value="PROTEIN HOS4"/>
    <property type="match status" value="1"/>
</dbReference>
<dbReference type="SUPFAM" id="SSF48403">
    <property type="entry name" value="Ankyrin repeat"/>
    <property type="match status" value="1"/>
</dbReference>